<keyword evidence="1" id="KW-0812">Transmembrane</keyword>
<evidence type="ECO:0000256" key="1">
    <source>
        <dbReference type="SAM" id="Phobius"/>
    </source>
</evidence>
<accession>A0A1F6M9X9</accession>
<name>A0A1F6M9X9_9BACT</name>
<evidence type="ECO:0000313" key="2">
    <source>
        <dbReference type="EMBL" id="OGH68437.1"/>
    </source>
</evidence>
<keyword evidence="1" id="KW-1133">Transmembrane helix</keyword>
<evidence type="ECO:0000313" key="3">
    <source>
        <dbReference type="Proteomes" id="UP000176413"/>
    </source>
</evidence>
<sequence>MKYKIVLIIVPLVSGIIFIFFLPTLISRGVGYNKNVYDGIDIFFAWVENVIMITFFFLTIFGPLIYLFVKSKKII</sequence>
<protein>
    <submittedName>
        <fullName evidence="2">Uncharacterized protein</fullName>
    </submittedName>
</protein>
<dbReference type="AlphaFoldDB" id="A0A1F6M9X9"/>
<gene>
    <name evidence="2" type="ORF">A3D53_03395</name>
</gene>
<feature type="transmembrane region" description="Helical" evidence="1">
    <location>
        <begin position="5"/>
        <end position="26"/>
    </location>
</feature>
<feature type="transmembrane region" description="Helical" evidence="1">
    <location>
        <begin position="46"/>
        <end position="69"/>
    </location>
</feature>
<comment type="caution">
    <text evidence="2">The sequence shown here is derived from an EMBL/GenBank/DDBJ whole genome shotgun (WGS) entry which is preliminary data.</text>
</comment>
<dbReference type="EMBL" id="MFQA01000042">
    <property type="protein sequence ID" value="OGH68437.1"/>
    <property type="molecule type" value="Genomic_DNA"/>
</dbReference>
<reference evidence="2 3" key="1">
    <citation type="journal article" date="2016" name="Nat. Commun.">
        <title>Thousands of microbial genomes shed light on interconnected biogeochemical processes in an aquifer system.</title>
        <authorList>
            <person name="Anantharaman K."/>
            <person name="Brown C.T."/>
            <person name="Hug L.A."/>
            <person name="Sharon I."/>
            <person name="Castelle C.J."/>
            <person name="Probst A.J."/>
            <person name="Thomas B.C."/>
            <person name="Singh A."/>
            <person name="Wilkins M.J."/>
            <person name="Karaoz U."/>
            <person name="Brodie E.L."/>
            <person name="Williams K.H."/>
            <person name="Hubbard S.S."/>
            <person name="Banfield J.F."/>
        </authorList>
    </citation>
    <scope>NUCLEOTIDE SEQUENCE [LARGE SCALE GENOMIC DNA]</scope>
</reference>
<keyword evidence="1" id="KW-0472">Membrane</keyword>
<organism evidence="2 3">
    <name type="scientific">Candidatus Magasanikbacteria bacterium RIFCSPHIGHO2_02_FULL_45_10</name>
    <dbReference type="NCBI Taxonomy" id="1798679"/>
    <lineage>
        <taxon>Bacteria</taxon>
        <taxon>Candidatus Magasanikiibacteriota</taxon>
    </lineage>
</organism>
<proteinExistence type="predicted"/>
<dbReference type="Proteomes" id="UP000176413">
    <property type="component" value="Unassembled WGS sequence"/>
</dbReference>